<gene>
    <name evidence="1" type="ORF">mPipKuh1_008974</name>
</gene>
<dbReference type="Proteomes" id="UP000558488">
    <property type="component" value="Unassembled WGS sequence"/>
</dbReference>
<keyword evidence="2" id="KW-1185">Reference proteome</keyword>
<protein>
    <submittedName>
        <fullName evidence="1">Uncharacterized protein</fullName>
    </submittedName>
</protein>
<evidence type="ECO:0000313" key="1">
    <source>
        <dbReference type="EMBL" id="KAF6382618.1"/>
    </source>
</evidence>
<comment type="caution">
    <text evidence="1">The sequence shown here is derived from an EMBL/GenBank/DDBJ whole genome shotgun (WGS) entry which is preliminary data.</text>
</comment>
<dbReference type="EMBL" id="JACAGB010000002">
    <property type="protein sequence ID" value="KAF6382618.1"/>
    <property type="molecule type" value="Genomic_DNA"/>
</dbReference>
<proteinExistence type="predicted"/>
<dbReference type="AlphaFoldDB" id="A0A7J8A8F1"/>
<name>A0A7J8A8F1_PIPKU</name>
<organism evidence="1 2">
    <name type="scientific">Pipistrellus kuhlii</name>
    <name type="common">Kuhl's pipistrelle</name>
    <dbReference type="NCBI Taxonomy" id="59472"/>
    <lineage>
        <taxon>Eukaryota</taxon>
        <taxon>Metazoa</taxon>
        <taxon>Chordata</taxon>
        <taxon>Craniata</taxon>
        <taxon>Vertebrata</taxon>
        <taxon>Euteleostomi</taxon>
        <taxon>Mammalia</taxon>
        <taxon>Eutheria</taxon>
        <taxon>Laurasiatheria</taxon>
        <taxon>Chiroptera</taxon>
        <taxon>Yangochiroptera</taxon>
        <taxon>Vespertilionidae</taxon>
        <taxon>Pipistrellus</taxon>
    </lineage>
</organism>
<evidence type="ECO:0000313" key="2">
    <source>
        <dbReference type="Proteomes" id="UP000558488"/>
    </source>
</evidence>
<accession>A0A7J8A8F1</accession>
<reference evidence="1 2" key="1">
    <citation type="journal article" date="2020" name="Nature">
        <title>Six reference-quality genomes reveal evolution of bat adaptations.</title>
        <authorList>
            <person name="Jebb D."/>
            <person name="Huang Z."/>
            <person name="Pippel M."/>
            <person name="Hughes G.M."/>
            <person name="Lavrichenko K."/>
            <person name="Devanna P."/>
            <person name="Winkler S."/>
            <person name="Jermiin L.S."/>
            <person name="Skirmuntt E.C."/>
            <person name="Katzourakis A."/>
            <person name="Burkitt-Gray L."/>
            <person name="Ray D.A."/>
            <person name="Sullivan K.A.M."/>
            <person name="Roscito J.G."/>
            <person name="Kirilenko B.M."/>
            <person name="Davalos L.M."/>
            <person name="Corthals A.P."/>
            <person name="Power M.L."/>
            <person name="Jones G."/>
            <person name="Ransome R.D."/>
            <person name="Dechmann D.K.N."/>
            <person name="Locatelli A.G."/>
            <person name="Puechmaille S.J."/>
            <person name="Fedrigo O."/>
            <person name="Jarvis E.D."/>
            <person name="Hiller M."/>
            <person name="Vernes S.C."/>
            <person name="Myers E.W."/>
            <person name="Teeling E.C."/>
        </authorList>
    </citation>
    <scope>NUCLEOTIDE SEQUENCE [LARGE SCALE GENOMIC DNA]</scope>
    <source>
        <strain evidence="1">MPipKuh1</strain>
        <tissue evidence="1">Flight muscle</tissue>
    </source>
</reference>
<sequence>MKVCKKTQCYCTDVNPGSRACRSQPSVRASRMYGVACGLASPGFIHRILSGKTAAPGKAQLTGTPSPGPLSSLFHPRALDTLDSSRRAWDSMLQPVQCSVCHLVEPAPGARCFLSLRAGVWLLG</sequence>